<evidence type="ECO:0000313" key="2">
    <source>
        <dbReference type="Proteomes" id="UP000663193"/>
    </source>
</evidence>
<reference evidence="2" key="1">
    <citation type="journal article" date="2021" name="BMC Genomics">
        <title>Chromosome-level genome assembly and manually-curated proteome of model necrotroph Parastagonospora nodorum Sn15 reveals a genome-wide trove of candidate effector homologs, and redundancy of virulence-related functions within an accessory chromosome.</title>
        <authorList>
            <person name="Bertazzoni S."/>
            <person name="Jones D.A.B."/>
            <person name="Phan H.T."/>
            <person name="Tan K.-C."/>
            <person name="Hane J.K."/>
        </authorList>
    </citation>
    <scope>NUCLEOTIDE SEQUENCE [LARGE SCALE GENOMIC DNA]</scope>
    <source>
        <strain evidence="2">SN15 / ATCC MYA-4574 / FGSC 10173)</strain>
    </source>
</reference>
<name>A0A7U2F0D7_PHANO</name>
<dbReference type="Proteomes" id="UP000663193">
    <property type="component" value="Chromosome 6"/>
</dbReference>
<keyword evidence="2" id="KW-1185">Reference proteome</keyword>
<sequence>MSCSFSLREQGPALSNCIELFIFQESGVTRIITRPYPCNHDNLDLSTSASSQTRMLQHTVTRHFTSCILLPGHQPYSGTPRAGLVLCLGCATQLRMTRQSPCIRLYMSFHDVDCTSSSEISAADDMAVRGCAKRLRQLTCRA</sequence>
<protein>
    <submittedName>
        <fullName evidence="1">Uncharacterized protein</fullName>
    </submittedName>
</protein>
<gene>
    <name evidence="1" type="ORF">JI435_408890</name>
</gene>
<dbReference type="VEuPathDB" id="FungiDB:JI435_408890"/>
<evidence type="ECO:0000313" key="1">
    <source>
        <dbReference type="EMBL" id="QRC96385.1"/>
    </source>
</evidence>
<proteinExistence type="predicted"/>
<dbReference type="AlphaFoldDB" id="A0A7U2F0D7"/>
<accession>A0A7U2F0D7</accession>
<organism evidence="1 2">
    <name type="scientific">Phaeosphaeria nodorum (strain SN15 / ATCC MYA-4574 / FGSC 10173)</name>
    <name type="common">Glume blotch fungus</name>
    <name type="synonym">Parastagonospora nodorum</name>
    <dbReference type="NCBI Taxonomy" id="321614"/>
    <lineage>
        <taxon>Eukaryota</taxon>
        <taxon>Fungi</taxon>
        <taxon>Dikarya</taxon>
        <taxon>Ascomycota</taxon>
        <taxon>Pezizomycotina</taxon>
        <taxon>Dothideomycetes</taxon>
        <taxon>Pleosporomycetidae</taxon>
        <taxon>Pleosporales</taxon>
        <taxon>Pleosporineae</taxon>
        <taxon>Phaeosphaeriaceae</taxon>
        <taxon>Parastagonospora</taxon>
    </lineage>
</organism>
<dbReference type="EMBL" id="CP069028">
    <property type="protein sequence ID" value="QRC96385.1"/>
    <property type="molecule type" value="Genomic_DNA"/>
</dbReference>